<dbReference type="Proteomes" id="UP001177527">
    <property type="component" value="Chromosome"/>
</dbReference>
<dbReference type="InterPro" id="IPR007452">
    <property type="entry name" value="TamB_C"/>
</dbReference>
<dbReference type="AlphaFoldDB" id="A0A5Q2TZX7"/>
<evidence type="ECO:0000256" key="4">
    <source>
        <dbReference type="ARBA" id="ARBA00023136"/>
    </source>
</evidence>
<keyword evidence="4" id="KW-0472">Membrane</keyword>
<dbReference type="GO" id="GO:0097347">
    <property type="term" value="C:TAM protein secretion complex"/>
    <property type="evidence" value="ECO:0007669"/>
    <property type="project" value="TreeGrafter"/>
</dbReference>
<dbReference type="GO" id="GO:0005886">
    <property type="term" value="C:plasma membrane"/>
    <property type="evidence" value="ECO:0007669"/>
    <property type="project" value="InterPro"/>
</dbReference>
<gene>
    <name evidence="7" type="primary">tamB</name>
    <name evidence="6" type="ORF">GHC21_19335</name>
    <name evidence="7" type="ORF">QBD33_19655</name>
</gene>
<dbReference type="GeneID" id="91974586"/>
<evidence type="ECO:0000313" key="6">
    <source>
        <dbReference type="EMBL" id="QGH31687.1"/>
    </source>
</evidence>
<protein>
    <submittedName>
        <fullName evidence="7">Autotransporter assembly complex protein TamB</fullName>
    </submittedName>
</protein>
<evidence type="ECO:0000256" key="1">
    <source>
        <dbReference type="ARBA" id="ARBA00004167"/>
    </source>
</evidence>
<reference evidence="7" key="2">
    <citation type="submission" date="2023-04" db="EMBL/GenBank/DDBJ databases">
        <title>APH(3)-Id, a novel chromosomal aminoglycoside phosphotransferase, identified from an environmental isolate of Kluyvera intermedia DW18.</title>
        <authorList>
            <person name="Sha Y."/>
        </authorList>
    </citation>
    <scope>NUCLEOTIDE SEQUENCE</scope>
    <source>
        <strain evidence="7">DW18</strain>
    </source>
</reference>
<organism evidence="7 9">
    <name type="scientific">Kluyvera intermedia</name>
    <name type="common">Enterobacter intermedius</name>
    <dbReference type="NCBI Taxonomy" id="61648"/>
    <lineage>
        <taxon>Bacteria</taxon>
        <taxon>Pseudomonadati</taxon>
        <taxon>Pseudomonadota</taxon>
        <taxon>Gammaproteobacteria</taxon>
        <taxon>Enterobacterales</taxon>
        <taxon>Enterobacteriaceae</taxon>
        <taxon>Kluyvera</taxon>
    </lineage>
</organism>
<evidence type="ECO:0000256" key="2">
    <source>
        <dbReference type="ARBA" id="ARBA00022692"/>
    </source>
</evidence>
<evidence type="ECO:0000313" key="8">
    <source>
        <dbReference type="Proteomes" id="UP000344450"/>
    </source>
</evidence>
<name>A0A5Q2TZX7_KLUIN</name>
<dbReference type="PANTHER" id="PTHR36985">
    <property type="entry name" value="TRANSLOCATION AND ASSEMBLY MODULE SUBUNIT TAMB"/>
    <property type="match status" value="1"/>
</dbReference>
<proteinExistence type="predicted"/>
<evidence type="ECO:0000313" key="7">
    <source>
        <dbReference type="EMBL" id="WGL55798.1"/>
    </source>
</evidence>
<evidence type="ECO:0000256" key="3">
    <source>
        <dbReference type="ARBA" id="ARBA00022989"/>
    </source>
</evidence>
<keyword evidence="3" id="KW-1133">Transmembrane helix</keyword>
<sequence>MTLWKKISLGVLLFLVVLVGAVGFLIGTTTGLHLLFNAANRWVPGLEIGQVTGGWRDLTLKKVRYTQPGVAVDAGEFHLAVNLSCLWHSNLCVNDIALRDINVAIDSSKMPPAAKVEEEDSGPLNLSTPYPITLSRVALNNINIKIDDTTVSVMDFSSGLQWQEKNLTLTPTSLQGLLIALPKVADVAQKEVVEPKINNPQPQEKPLGETLTELFSKPVLPEMTDVHLPLNLNIQSFSGEQLRITGDTDLTVYKMLLKVSSIDGNMKLDTLDIDSSQGTVNASGTAQLMNDWPVDMTLNSTLNIDPLKGEKIKLKIAGDVRKQLEVGVNLSGQVDMNLRAQAQLAEAGLPFNVAIDSKQLYWPFTGEKQFQADKLKLKLGGKMTDYTLSFSTSVKGEGVPPADITIDAKGNERQVNLDKLTVAALEGKTELTALLDWQQAISWRGELALRGINTAKVAPDWPSKIDGLIKTNGSLYGGTWQMNVPEMKITGNVKQNKVKVDGSLRGNSYLQWTIPGLHVALGNNTADIKGELGVKDLNLDANIDAPKLDNMLPGLGGTAKGLVHIRGTVDAPQLLADITARGLRWQELSIGQVRVDGDVKSTDQIAGNLDVRVERIVQPSVNIGLVHLSAKGSEKQHSLQLQVQGEPVSGQLALSGSFDRKEERWKGALSNTRFQTPVGPWSINRDIALDYRNLEQKISIGPHCWVNPNAELCVPQTIDAGAAGRALVNLNRFDLAMLKPFMPEDTQASGVFSGNADVSWDTTKEGLPQGKVSLSGRNVKVTQIVNNAPLPVAFDTLNLNADLHNNRAELGWLIRLTNNGQLDGQVQVTDPQGRRNLGGNVNIRNFSLAMINPVFSRGEKADGKVNANLRLGGDVQSPLMFGQLQLNGIDVDGNFMPFDMQPSQITMNFNGASSTLQGEIRTQQGQISLNGDADWRQIENWRARIAAKGSRVRITVPPMVRLDVSPDIEFNATPSLFTLDGSVDVPWARIVVKEVPESAVGVSKDEVMLNDQLQPKEVKSASIPINSNLMIHVGNNVRLDAFGLKARLTGDLKVAQDKQGLGLNGQINIPEGRFHAYGQDLIVRKGELLFSGPPDQPLLNIEAIRNPESTENDVIAGVRVTGTADQPKAEVFSDPAMSQQEALSYLVRGQGLDSGQSDSAAMTSMLIGLGVAQSGQVVGKIGETFGVSNLALDTQGVGDSSQVVVSGYVLPGLQVKYGVGIFDSLATLTLRYRLMPKLYLEAVSGVDQALDLLYQFEF</sequence>
<reference evidence="6 8" key="1">
    <citation type="submission" date="2019-10" db="EMBL/GenBank/DDBJ databases">
        <title>Complete genome sequencing of drug resistant plasmids in Kluyvera intermedia.</title>
        <authorList>
            <person name="Ke C."/>
            <person name="Jian S."/>
        </authorList>
    </citation>
    <scope>NUCLEOTIDE SEQUENCE [LARGE SCALE GENOMIC DNA]</scope>
    <source>
        <strain evidence="6 8">N2-1</strain>
    </source>
</reference>
<dbReference type="RefSeq" id="WP_153743781.1">
    <property type="nucleotide sequence ID" value="NZ_CP045843.1"/>
</dbReference>
<comment type="subcellular location">
    <subcellularLocation>
        <location evidence="1">Membrane</location>
        <topology evidence="1">Single-pass membrane protein</topology>
    </subcellularLocation>
</comment>
<dbReference type="Proteomes" id="UP000344450">
    <property type="component" value="Chromosome"/>
</dbReference>
<dbReference type="EMBL" id="CP123488">
    <property type="protein sequence ID" value="WGL55798.1"/>
    <property type="molecule type" value="Genomic_DNA"/>
</dbReference>
<dbReference type="EMBL" id="CP045845">
    <property type="protein sequence ID" value="QGH31687.1"/>
    <property type="molecule type" value="Genomic_DNA"/>
</dbReference>
<evidence type="ECO:0000259" key="5">
    <source>
        <dbReference type="Pfam" id="PF04357"/>
    </source>
</evidence>
<evidence type="ECO:0000313" key="9">
    <source>
        <dbReference type="Proteomes" id="UP001177527"/>
    </source>
</evidence>
<dbReference type="Pfam" id="PF04357">
    <property type="entry name" value="TamB"/>
    <property type="match status" value="1"/>
</dbReference>
<dbReference type="PANTHER" id="PTHR36985:SF1">
    <property type="entry name" value="TRANSLOCATION AND ASSEMBLY MODULE SUBUNIT TAMB"/>
    <property type="match status" value="1"/>
</dbReference>
<keyword evidence="2" id="KW-0812">Transmembrane</keyword>
<accession>A0A5Q2TZX7</accession>
<feature type="domain" description="Translocation and assembly module TamB C-terminal" evidence="5">
    <location>
        <begin position="922"/>
        <end position="1258"/>
    </location>
</feature>
<dbReference type="GO" id="GO:0009306">
    <property type="term" value="P:protein secretion"/>
    <property type="evidence" value="ECO:0007669"/>
    <property type="project" value="InterPro"/>
</dbReference>
<keyword evidence="8" id="KW-1185">Reference proteome</keyword>